<name>A0A2H0W5Q3_9BACT</name>
<dbReference type="Proteomes" id="UP000231382">
    <property type="component" value="Unassembled WGS sequence"/>
</dbReference>
<evidence type="ECO:0000313" key="2">
    <source>
        <dbReference type="Proteomes" id="UP000231382"/>
    </source>
</evidence>
<dbReference type="InterPro" id="IPR057385">
    <property type="entry name" value="Tad4-like"/>
</dbReference>
<dbReference type="EMBL" id="PEZW01000027">
    <property type="protein sequence ID" value="PIS07354.1"/>
    <property type="molecule type" value="Genomic_DNA"/>
</dbReference>
<dbReference type="AlphaFoldDB" id="A0A2H0W5Q3"/>
<reference evidence="2" key="1">
    <citation type="submission" date="2017-09" db="EMBL/GenBank/DDBJ databases">
        <title>Depth-based differentiation of microbial function through sediment-hosted aquifers and enrichment of novel symbionts in the deep terrestrial subsurface.</title>
        <authorList>
            <person name="Probst A.J."/>
            <person name="Ladd B."/>
            <person name="Jarett J.K."/>
            <person name="Geller-Mcgrath D.E."/>
            <person name="Sieber C.M.K."/>
            <person name="Emerson J.B."/>
            <person name="Anantharaman K."/>
            <person name="Thomas B.C."/>
            <person name="Malmstrom R."/>
            <person name="Stieglmeier M."/>
            <person name="Klingl A."/>
            <person name="Woyke T."/>
            <person name="Ryan C.M."/>
            <person name="Banfield J.F."/>
        </authorList>
    </citation>
    <scope>NUCLEOTIDE SEQUENCE [LARGE SCALE GENOMIC DNA]</scope>
</reference>
<evidence type="ECO:0000313" key="1">
    <source>
        <dbReference type="EMBL" id="PIS07354.1"/>
    </source>
</evidence>
<sequence>MNENDDRGWHVAVLEWGPGFLDCPPASFYMEIQRRAKVRANIKWGLYWDMPMLFFRKLPHVKEKYDRGLRAVMSELVPLYNSRERIAIPTRDETVELRDEGLWFYQTAKLRGEGRDGIRLAEQWAVAMQAQIAAGRSVADCAQAEFDQCQRVLFNSDSPNKDDVDWAIDTLNQTWILGVQLAKIKIQRT</sequence>
<comment type="caution">
    <text evidence="1">The sequence shown here is derived from an EMBL/GenBank/DDBJ whole genome shotgun (WGS) entry which is preliminary data.</text>
</comment>
<dbReference type="Pfam" id="PF25186">
    <property type="entry name" value="Tad4"/>
    <property type="match status" value="1"/>
</dbReference>
<gene>
    <name evidence="1" type="ORF">COT78_03910</name>
</gene>
<protein>
    <submittedName>
        <fullName evidence="1">Uncharacterized protein</fullName>
    </submittedName>
</protein>
<proteinExistence type="predicted"/>
<accession>A0A2H0W5Q3</accession>
<organism evidence="1 2">
    <name type="scientific">Candidatus Berkelbacteria bacterium CG10_big_fil_rev_8_21_14_0_10_43_13</name>
    <dbReference type="NCBI Taxonomy" id="1974514"/>
    <lineage>
        <taxon>Bacteria</taxon>
        <taxon>Candidatus Berkelbacteria</taxon>
    </lineage>
</organism>